<proteinExistence type="predicted"/>
<gene>
    <name evidence="1" type="ORF">CUJ86_06115</name>
</gene>
<protein>
    <submittedName>
        <fullName evidence="1">Uncharacterized protein</fullName>
    </submittedName>
</protein>
<dbReference type="AlphaFoldDB" id="A0A483CXW9"/>
<dbReference type="EMBL" id="PGCL01000002">
    <property type="protein sequence ID" value="TAJ44859.1"/>
    <property type="molecule type" value="Genomic_DNA"/>
</dbReference>
<organism evidence="1 2">
    <name type="scientific">Methanofollis fontis</name>
    <dbReference type="NCBI Taxonomy" id="2052832"/>
    <lineage>
        <taxon>Archaea</taxon>
        <taxon>Methanobacteriati</taxon>
        <taxon>Methanobacteriota</taxon>
        <taxon>Stenosarchaea group</taxon>
        <taxon>Methanomicrobia</taxon>
        <taxon>Methanomicrobiales</taxon>
        <taxon>Methanomicrobiaceae</taxon>
        <taxon>Methanofollis</taxon>
    </lineage>
</organism>
<sequence>MKRIPVRTRSFGAEIAPPEREALAPWVRERRGLGGDLILYQIMHSLALQEGIDSPCAGGMFYGDRVAACLAGVTDRTVTGEIDLEEEAAIADVIECTGVRKGAWFALPAPSLLGLSDAYFHDREEMTDEVVRAYRLLMREMRDAGAGGHVLIADTAEEIELEGIGGKRICFFPRQQDEGLLAAFLEHQALLIVGPDQIRSAARLAEEYEVREVSVLHPTHDDLTAIAAYFDSDAISAGGYTGEGEEGRWKSLREEAYLIR</sequence>
<keyword evidence="2" id="KW-1185">Reference proteome</keyword>
<dbReference type="RefSeq" id="WP_130646667.1">
    <property type="nucleotide sequence ID" value="NZ_PGCL01000002.1"/>
</dbReference>
<dbReference type="Proteomes" id="UP000292580">
    <property type="component" value="Unassembled WGS sequence"/>
</dbReference>
<name>A0A483CXW9_9EURY</name>
<reference evidence="1 2" key="1">
    <citation type="submission" date="2017-11" db="EMBL/GenBank/DDBJ databases">
        <title>Isolation and Characterization of Methanofollis Species from Methane Seep Offshore SW Taiwan.</title>
        <authorList>
            <person name="Teng N.-H."/>
            <person name="Lai M.-C."/>
            <person name="Chen S.-C."/>
        </authorList>
    </citation>
    <scope>NUCLEOTIDE SEQUENCE [LARGE SCALE GENOMIC DNA]</scope>
    <source>
        <strain evidence="1 2">FWC-SCC2</strain>
    </source>
</reference>
<comment type="caution">
    <text evidence="1">The sequence shown here is derived from an EMBL/GenBank/DDBJ whole genome shotgun (WGS) entry which is preliminary data.</text>
</comment>
<accession>A0A483CXW9</accession>
<dbReference type="OrthoDB" id="117608at2157"/>
<evidence type="ECO:0000313" key="1">
    <source>
        <dbReference type="EMBL" id="TAJ44859.1"/>
    </source>
</evidence>
<evidence type="ECO:0000313" key="2">
    <source>
        <dbReference type="Proteomes" id="UP000292580"/>
    </source>
</evidence>